<evidence type="ECO:0000313" key="1">
    <source>
        <dbReference type="EMBL" id="KVW92629.1"/>
    </source>
</evidence>
<dbReference type="Proteomes" id="UP000064243">
    <property type="component" value="Unassembled WGS sequence"/>
</dbReference>
<dbReference type="AlphaFoldDB" id="A0A119CTN2"/>
<comment type="caution">
    <text evidence="1">The sequence shown here is derived from an EMBL/GenBank/DDBJ whole genome shotgun (WGS) entry which is preliminary data.</text>
</comment>
<dbReference type="EMBL" id="LDUG01000056">
    <property type="protein sequence ID" value="KVW92629.1"/>
    <property type="molecule type" value="Genomic_DNA"/>
</dbReference>
<proteinExistence type="predicted"/>
<gene>
    <name evidence="1" type="ORF">ABW22_15735</name>
</gene>
<accession>A0A119CTN2</accession>
<evidence type="ECO:0000313" key="2">
    <source>
        <dbReference type="Proteomes" id="UP000064243"/>
    </source>
</evidence>
<organism evidence="1 2">
    <name type="scientific">Thiobacillus denitrificans</name>
    <dbReference type="NCBI Taxonomy" id="36861"/>
    <lineage>
        <taxon>Bacteria</taxon>
        <taxon>Pseudomonadati</taxon>
        <taxon>Pseudomonadota</taxon>
        <taxon>Betaproteobacteria</taxon>
        <taxon>Nitrosomonadales</taxon>
        <taxon>Thiobacillaceae</taxon>
        <taxon>Thiobacillus</taxon>
    </lineage>
</organism>
<protein>
    <submittedName>
        <fullName evidence="1">Uncharacterized protein</fullName>
    </submittedName>
</protein>
<name>A0A119CTN2_THIDE</name>
<dbReference type="PATRIC" id="fig|36861.3.peg.3009"/>
<reference evidence="1 2" key="1">
    <citation type="journal article" date="2015" name="Appl. Environ. Microbiol.">
        <title>Aerobic and Anaerobic Thiosulfate Oxidation by a Cold-Adapted, Subglacial Chemoautotroph.</title>
        <authorList>
            <person name="Harrold Z.R."/>
            <person name="Skidmore M.L."/>
            <person name="Hamilton T.L."/>
            <person name="Desch L."/>
            <person name="Amada K."/>
            <person name="van Gelder W."/>
            <person name="Glover K."/>
            <person name="Roden E.E."/>
            <person name="Boyd E.S."/>
        </authorList>
    </citation>
    <scope>NUCLEOTIDE SEQUENCE [LARGE SCALE GENOMIC DNA]</scope>
    <source>
        <strain evidence="1 2">RG</strain>
    </source>
</reference>
<keyword evidence="2" id="KW-1185">Reference proteome</keyword>
<sequence>MSRGALAAAIILAAGAFALLAEPAKIEVWTAVGFRAPISGNGCAWRQRVGCFAFARHAAQYGPLNIGSHPLTWDTRDLFNARAEIGRRHVVWVFAIQPAPHIGLRHFSALSEFRKVFGQLARQ</sequence>